<protein>
    <submittedName>
        <fullName evidence="1">Uncharacterized protein</fullName>
    </submittedName>
</protein>
<gene>
    <name evidence="1" type="ORF">A2Y75_10890</name>
</gene>
<accession>A0A1F2WR70</accession>
<dbReference type="EMBL" id="MELK01000016">
    <property type="protein sequence ID" value="OFW59339.1"/>
    <property type="molecule type" value="Genomic_DNA"/>
</dbReference>
<comment type="caution">
    <text evidence="1">The sequence shown here is derived from an EMBL/GenBank/DDBJ whole genome shotgun (WGS) entry which is preliminary data.</text>
</comment>
<dbReference type="Proteomes" id="UP000177876">
    <property type="component" value="Unassembled WGS sequence"/>
</dbReference>
<sequence length="70" mass="8221">MLDTPTTRLYNSACFFGGKNEENISTKYQKKEEEPRLQKKNEHEVRKGCFKKEEAKGQKEAECLKALWKP</sequence>
<evidence type="ECO:0000313" key="2">
    <source>
        <dbReference type="Proteomes" id="UP000177876"/>
    </source>
</evidence>
<dbReference type="AlphaFoldDB" id="A0A1F2WR70"/>
<dbReference type="STRING" id="1797197.A2Y75_10890"/>
<evidence type="ECO:0000313" key="1">
    <source>
        <dbReference type="EMBL" id="OFW59339.1"/>
    </source>
</evidence>
<name>A0A1F2WR70_9ACTN</name>
<proteinExistence type="predicted"/>
<organism evidence="1 2">
    <name type="scientific">Candidatus Solincola sediminis</name>
    <dbReference type="NCBI Taxonomy" id="1797199"/>
    <lineage>
        <taxon>Bacteria</taxon>
        <taxon>Bacillati</taxon>
        <taxon>Actinomycetota</taxon>
        <taxon>Candidatus Geothermincolia</taxon>
        <taxon>Candidatus Geothermincolales</taxon>
        <taxon>Candidatus Geothermincolaceae</taxon>
        <taxon>Candidatus Solincola</taxon>
    </lineage>
</organism>
<reference evidence="1 2" key="1">
    <citation type="journal article" date="2016" name="Nat. Commun.">
        <title>Thousands of microbial genomes shed light on interconnected biogeochemical processes in an aquifer system.</title>
        <authorList>
            <person name="Anantharaman K."/>
            <person name="Brown C.T."/>
            <person name="Hug L.A."/>
            <person name="Sharon I."/>
            <person name="Castelle C.J."/>
            <person name="Probst A.J."/>
            <person name="Thomas B.C."/>
            <person name="Singh A."/>
            <person name="Wilkins M.J."/>
            <person name="Karaoz U."/>
            <person name="Brodie E.L."/>
            <person name="Williams K.H."/>
            <person name="Hubbard S.S."/>
            <person name="Banfield J.F."/>
        </authorList>
    </citation>
    <scope>NUCLEOTIDE SEQUENCE [LARGE SCALE GENOMIC DNA]</scope>
</reference>